<reference evidence="2" key="1">
    <citation type="journal article" date="2019" name="Int. J. Syst. Evol. Microbiol.">
        <title>The Global Catalogue of Microorganisms (GCM) 10K type strain sequencing project: providing services to taxonomists for standard genome sequencing and annotation.</title>
        <authorList>
            <consortium name="The Broad Institute Genomics Platform"/>
            <consortium name="The Broad Institute Genome Sequencing Center for Infectious Disease"/>
            <person name="Wu L."/>
            <person name="Ma J."/>
        </authorList>
    </citation>
    <scope>NUCLEOTIDE SEQUENCE [LARGE SCALE GENOMIC DNA]</scope>
    <source>
        <strain evidence="2">TBRC 7912</strain>
    </source>
</reference>
<evidence type="ECO:0000313" key="1">
    <source>
        <dbReference type="EMBL" id="MFC3982773.1"/>
    </source>
</evidence>
<evidence type="ECO:0000313" key="2">
    <source>
        <dbReference type="Proteomes" id="UP001595698"/>
    </source>
</evidence>
<dbReference type="EMBL" id="JBHSBC010000021">
    <property type="protein sequence ID" value="MFC3982773.1"/>
    <property type="molecule type" value="Genomic_DNA"/>
</dbReference>
<name>A0ABV8F5P1_9ACTN</name>
<dbReference type="RefSeq" id="WP_386191317.1">
    <property type="nucleotide sequence ID" value="NZ_JBHSBC010000021.1"/>
</dbReference>
<keyword evidence="2" id="KW-1185">Reference proteome</keyword>
<dbReference type="Proteomes" id="UP001595698">
    <property type="component" value="Unassembled WGS sequence"/>
</dbReference>
<protein>
    <submittedName>
        <fullName evidence="1">Uncharacterized protein</fullName>
    </submittedName>
</protein>
<accession>A0ABV8F5P1</accession>
<gene>
    <name evidence="1" type="ORF">ACFOYY_21715</name>
</gene>
<organism evidence="1 2">
    <name type="scientific">Streptosporangium jomthongense</name>
    <dbReference type="NCBI Taxonomy" id="1193683"/>
    <lineage>
        <taxon>Bacteria</taxon>
        <taxon>Bacillati</taxon>
        <taxon>Actinomycetota</taxon>
        <taxon>Actinomycetes</taxon>
        <taxon>Streptosporangiales</taxon>
        <taxon>Streptosporangiaceae</taxon>
        <taxon>Streptosporangium</taxon>
    </lineage>
</organism>
<sequence length="63" mass="6402">MEPRVRLRAGMFDAVGEGVPAVSAAAVLPGGSTRSGAFTADDEPVTLSTSWEPFALVKGTPIG</sequence>
<proteinExistence type="predicted"/>
<comment type="caution">
    <text evidence="1">The sequence shown here is derived from an EMBL/GenBank/DDBJ whole genome shotgun (WGS) entry which is preliminary data.</text>
</comment>